<dbReference type="AlphaFoldDB" id="A0A0F9DU50"/>
<dbReference type="EMBL" id="LAZR01027592">
    <property type="protein sequence ID" value="KKL65259.1"/>
    <property type="molecule type" value="Genomic_DNA"/>
</dbReference>
<accession>A0A0F9DU50</accession>
<sequence>MTLYSKVICGICNELIWGIVIAEDDTTPSQIDPIHEKCVGKDDVIYNSGE</sequence>
<name>A0A0F9DU50_9ZZZZ</name>
<comment type="caution">
    <text evidence="1">The sequence shown here is derived from an EMBL/GenBank/DDBJ whole genome shotgun (WGS) entry which is preliminary data.</text>
</comment>
<reference evidence="1" key="1">
    <citation type="journal article" date="2015" name="Nature">
        <title>Complex archaea that bridge the gap between prokaryotes and eukaryotes.</title>
        <authorList>
            <person name="Spang A."/>
            <person name="Saw J.H."/>
            <person name="Jorgensen S.L."/>
            <person name="Zaremba-Niedzwiedzka K."/>
            <person name="Martijn J."/>
            <person name="Lind A.E."/>
            <person name="van Eijk R."/>
            <person name="Schleper C."/>
            <person name="Guy L."/>
            <person name="Ettema T.J."/>
        </authorList>
    </citation>
    <scope>NUCLEOTIDE SEQUENCE</scope>
</reference>
<proteinExistence type="predicted"/>
<evidence type="ECO:0000313" key="1">
    <source>
        <dbReference type="EMBL" id="KKL65259.1"/>
    </source>
</evidence>
<organism evidence="1">
    <name type="scientific">marine sediment metagenome</name>
    <dbReference type="NCBI Taxonomy" id="412755"/>
    <lineage>
        <taxon>unclassified sequences</taxon>
        <taxon>metagenomes</taxon>
        <taxon>ecological metagenomes</taxon>
    </lineage>
</organism>
<gene>
    <name evidence="1" type="ORF">LCGC14_2156770</name>
</gene>
<protein>
    <submittedName>
        <fullName evidence="1">Uncharacterized protein</fullName>
    </submittedName>
</protein>